<dbReference type="Proteomes" id="UP000727407">
    <property type="component" value="Unassembled WGS sequence"/>
</dbReference>
<feature type="non-terminal residue" evidence="1">
    <location>
        <position position="1"/>
    </location>
</feature>
<keyword evidence="2" id="KW-1185">Reference proteome</keyword>
<dbReference type="AlphaFoldDB" id="A0A8J4TPA7"/>
<name>A0A8J4TPA7_CLAMG</name>
<accession>A0A8J4TPA7</accession>
<sequence length="95" mass="10614">KPQEQRSESPAPSCISIKSEQSMDLLDKFKDRDSSLLHSKLQKNRSESSALSCISIKSDKSMDPPVKFTDGDSTLLHGVLQDAEYRTEKNIITDT</sequence>
<gene>
    <name evidence="1" type="ORF">DAT39_021601</name>
</gene>
<proteinExistence type="predicted"/>
<dbReference type="OrthoDB" id="8958221at2759"/>
<evidence type="ECO:0000313" key="2">
    <source>
        <dbReference type="Proteomes" id="UP000727407"/>
    </source>
</evidence>
<evidence type="ECO:0000313" key="1">
    <source>
        <dbReference type="EMBL" id="KAF5888696.1"/>
    </source>
</evidence>
<organism evidence="1 2">
    <name type="scientific">Clarias magur</name>
    <name type="common">Asian catfish</name>
    <name type="synonym">Macropteronotus magur</name>
    <dbReference type="NCBI Taxonomy" id="1594786"/>
    <lineage>
        <taxon>Eukaryota</taxon>
        <taxon>Metazoa</taxon>
        <taxon>Chordata</taxon>
        <taxon>Craniata</taxon>
        <taxon>Vertebrata</taxon>
        <taxon>Euteleostomi</taxon>
        <taxon>Actinopterygii</taxon>
        <taxon>Neopterygii</taxon>
        <taxon>Teleostei</taxon>
        <taxon>Ostariophysi</taxon>
        <taxon>Siluriformes</taxon>
        <taxon>Clariidae</taxon>
        <taxon>Clarias</taxon>
    </lineage>
</organism>
<reference evidence="1" key="1">
    <citation type="submission" date="2020-07" db="EMBL/GenBank/DDBJ databases">
        <title>Clarias magur genome sequencing, assembly and annotation.</title>
        <authorList>
            <person name="Kushwaha B."/>
            <person name="Kumar R."/>
            <person name="Das P."/>
            <person name="Joshi C.G."/>
            <person name="Kumar D."/>
            <person name="Nagpure N.S."/>
            <person name="Pandey M."/>
            <person name="Agarwal S."/>
            <person name="Srivastava S."/>
            <person name="Singh M."/>
            <person name="Sahoo L."/>
            <person name="Jayasankar P."/>
            <person name="Meher P.K."/>
            <person name="Koringa P.G."/>
            <person name="Iquebal M.A."/>
            <person name="Das S.P."/>
            <person name="Bit A."/>
            <person name="Patnaik S."/>
            <person name="Patel N."/>
            <person name="Shah T.M."/>
            <person name="Hinsu A."/>
            <person name="Jena J.K."/>
        </authorList>
    </citation>
    <scope>NUCLEOTIDE SEQUENCE</scope>
    <source>
        <strain evidence="1">CIFAMagur01</strain>
        <tissue evidence="1">Testis</tissue>
    </source>
</reference>
<protein>
    <submittedName>
        <fullName evidence="1">Protein NLRC3-like isoform X1</fullName>
    </submittedName>
</protein>
<comment type="caution">
    <text evidence="1">The sequence shown here is derived from an EMBL/GenBank/DDBJ whole genome shotgun (WGS) entry which is preliminary data.</text>
</comment>
<dbReference type="EMBL" id="QNUK01000935">
    <property type="protein sequence ID" value="KAF5888696.1"/>
    <property type="molecule type" value="Genomic_DNA"/>
</dbReference>
<feature type="non-terminal residue" evidence="1">
    <location>
        <position position="95"/>
    </location>
</feature>